<evidence type="ECO:0000313" key="1">
    <source>
        <dbReference type="EMBL" id="MFC4596861.1"/>
    </source>
</evidence>
<evidence type="ECO:0008006" key="3">
    <source>
        <dbReference type="Google" id="ProtNLM"/>
    </source>
</evidence>
<name>A0ABV9F4L0_9BACL</name>
<comment type="caution">
    <text evidence="1">The sequence shown here is derived from an EMBL/GenBank/DDBJ whole genome shotgun (WGS) entry which is preliminary data.</text>
</comment>
<protein>
    <recommendedName>
        <fullName evidence="3">DUF697 domain-containing protein</fullName>
    </recommendedName>
</protein>
<dbReference type="EMBL" id="JBHSEP010000001">
    <property type="protein sequence ID" value="MFC4596861.1"/>
    <property type="molecule type" value="Genomic_DNA"/>
</dbReference>
<dbReference type="InterPro" id="IPR051515">
    <property type="entry name" value="IRG"/>
</dbReference>
<reference evidence="2" key="1">
    <citation type="journal article" date="2019" name="Int. J. Syst. Evol. Microbiol.">
        <title>The Global Catalogue of Microorganisms (GCM) 10K type strain sequencing project: providing services to taxonomists for standard genome sequencing and annotation.</title>
        <authorList>
            <consortium name="The Broad Institute Genomics Platform"/>
            <consortium name="The Broad Institute Genome Sequencing Center for Infectious Disease"/>
            <person name="Wu L."/>
            <person name="Ma J."/>
        </authorList>
    </citation>
    <scope>NUCLEOTIDE SEQUENCE [LARGE SCALE GENOMIC DNA]</scope>
    <source>
        <strain evidence="2">CCUG 49571</strain>
    </source>
</reference>
<accession>A0ABV9F4L0</accession>
<dbReference type="PANTHER" id="PTHR32341:SF17">
    <property type="entry name" value="IRG-TYPE G DOMAIN-CONTAINING PROTEIN"/>
    <property type="match status" value="1"/>
</dbReference>
<dbReference type="PANTHER" id="PTHR32341">
    <property type="entry name" value="INTERFERON-INDUCIBLE GTPASE"/>
    <property type="match status" value="1"/>
</dbReference>
<keyword evidence="2" id="KW-1185">Reference proteome</keyword>
<dbReference type="Proteomes" id="UP001596028">
    <property type="component" value="Unassembled WGS sequence"/>
</dbReference>
<proteinExistence type="predicted"/>
<gene>
    <name evidence="1" type="ORF">ACFO3S_01310</name>
</gene>
<sequence length="140" mass="14855">MVNKRATVSAAAAAVPVPGVDVGADVAIMLELLPAINRRFGLSPEQIEQLDSAIKGKILVIISSIGSRLIGKVITKELVISLLKKAGVRITVKQATKYVPIVGQAVSAGISFGAMKYLGNSHIDECYKVCERIIEMQPSP</sequence>
<organism evidence="1 2">
    <name type="scientific">Cohnella hongkongensis</name>
    <dbReference type="NCBI Taxonomy" id="178337"/>
    <lineage>
        <taxon>Bacteria</taxon>
        <taxon>Bacillati</taxon>
        <taxon>Bacillota</taxon>
        <taxon>Bacilli</taxon>
        <taxon>Bacillales</taxon>
        <taxon>Paenibacillaceae</taxon>
        <taxon>Cohnella</taxon>
    </lineage>
</organism>
<dbReference type="RefSeq" id="WP_378091423.1">
    <property type="nucleotide sequence ID" value="NZ_JBHSEP010000001.1"/>
</dbReference>
<evidence type="ECO:0000313" key="2">
    <source>
        <dbReference type="Proteomes" id="UP001596028"/>
    </source>
</evidence>